<gene>
    <name evidence="1" type="ORF">GS601_07165</name>
</gene>
<organism evidence="1 2">
    <name type="scientific">Myxacorys almedinensis A</name>
    <dbReference type="NCBI Taxonomy" id="2690445"/>
    <lineage>
        <taxon>Bacteria</taxon>
        <taxon>Bacillati</taxon>
        <taxon>Cyanobacteriota</taxon>
        <taxon>Cyanophyceae</taxon>
        <taxon>Leptolyngbyales</taxon>
        <taxon>Leptolyngbyaceae</taxon>
        <taxon>Myxacorys</taxon>
        <taxon>Myxacorys almedinensis</taxon>
    </lineage>
</organism>
<reference evidence="1" key="1">
    <citation type="submission" date="2019-12" db="EMBL/GenBank/DDBJ databases">
        <title>High-Quality draft genome sequences of three cyanobacteria isolated from the limestone walls of the Old Cathedral of Coimbra.</title>
        <authorList>
            <person name="Tiago I."/>
            <person name="Soares F."/>
            <person name="Portugal A."/>
        </authorList>
    </citation>
    <scope>NUCLEOTIDE SEQUENCE</scope>
    <source>
        <strain evidence="1">A</strain>
    </source>
</reference>
<dbReference type="EMBL" id="WVIE01000006">
    <property type="protein sequence ID" value="NDJ17067.1"/>
    <property type="molecule type" value="Genomic_DNA"/>
</dbReference>
<sequence>MSSIFGMLEKIKARPGLYICRASVSDLFMFVVGYRTAREELGIEPTEAEFDFYGEFQPWLQQRLKITTSSSWAKMIELGCGSEQEAFVRFFELLDEFLLRDDRAVAIAKDPSVELSRAQ</sequence>
<dbReference type="Proteomes" id="UP000646053">
    <property type="component" value="Unassembled WGS sequence"/>
</dbReference>
<accession>A0A8J7YYQ9</accession>
<protein>
    <submittedName>
        <fullName evidence="1">Uncharacterized protein</fullName>
    </submittedName>
</protein>
<evidence type="ECO:0000313" key="2">
    <source>
        <dbReference type="Proteomes" id="UP000646053"/>
    </source>
</evidence>
<keyword evidence="2" id="KW-1185">Reference proteome</keyword>
<dbReference type="RefSeq" id="WP_162422580.1">
    <property type="nucleotide sequence ID" value="NZ_WVIE01000006.1"/>
</dbReference>
<evidence type="ECO:0000313" key="1">
    <source>
        <dbReference type="EMBL" id="NDJ17067.1"/>
    </source>
</evidence>
<dbReference type="AlphaFoldDB" id="A0A8J7YYQ9"/>
<proteinExistence type="predicted"/>
<name>A0A8J7YYQ9_9CYAN</name>
<comment type="caution">
    <text evidence="1">The sequence shown here is derived from an EMBL/GenBank/DDBJ whole genome shotgun (WGS) entry which is preliminary data.</text>
</comment>